<dbReference type="Gene3D" id="3.60.21.10">
    <property type="match status" value="1"/>
</dbReference>
<dbReference type="SUPFAM" id="SSF56300">
    <property type="entry name" value="Metallo-dependent phosphatases"/>
    <property type="match status" value="1"/>
</dbReference>
<sequence length="361" mass="38733">MKTIYGVISDPHYHSWSAFSTISVSGLNSRLKIQLDATIEAAKAIKASGAKYMFVAGDTFHTRGSITPSVLHFVTEAYKTVINEIGLEVWMLAGNHDLETNDSVFSANAAASLQSIGVNIVCGPAQSVKIDDVTVHFISWRNSHAELLADMKSLREKAGSGIHDIVIHTGINKAIPTMPDVGIEANDLKELGFRLVLSGHYHNHKEIIPGVVSVGALTHQNWGDVGTLAGFMLVQEDGSFTQHETSAPKFVSLEGDVTEDDIRGNYVRYRAVIENDAEAVQIKEQLATLGAVGVVTNLIKKASMMAGTASTESTSKIDSLSESISAYCKVVHDTDGGFDLAKLDSLCNEILLEAESAGTSE</sequence>
<dbReference type="InterPro" id="IPR004843">
    <property type="entry name" value="Calcineurin-like_PHP"/>
</dbReference>
<feature type="domain" description="Calcineurin-like phosphoesterase" evidence="1">
    <location>
        <begin position="7"/>
        <end position="203"/>
    </location>
</feature>
<keyword evidence="2" id="KW-0540">Nuclease</keyword>
<dbReference type="Pfam" id="PF00149">
    <property type="entry name" value="Metallophos"/>
    <property type="match status" value="1"/>
</dbReference>
<keyword evidence="2" id="KW-0269">Exonuclease</keyword>
<dbReference type="InterPro" id="IPR029052">
    <property type="entry name" value="Metallo-depent_PP-like"/>
</dbReference>
<dbReference type="AlphaFoldDB" id="A0A483IXF1"/>
<name>A0A483IXF1_KLEPN</name>
<gene>
    <name evidence="2" type="ORF">ETE75_20180</name>
</gene>
<reference evidence="2" key="1">
    <citation type="submission" date="2019-01" db="EMBL/GenBank/DDBJ databases">
        <authorList>
            <person name="Lista F."/>
            <person name="Anselmo A."/>
        </authorList>
    </citation>
    <scope>NUCLEOTIDE SEQUENCE</scope>
    <source>
        <strain evidence="2">13S</strain>
    </source>
</reference>
<dbReference type="GO" id="GO:0004527">
    <property type="term" value="F:exonuclease activity"/>
    <property type="evidence" value="ECO:0007669"/>
    <property type="project" value="UniProtKB-KW"/>
</dbReference>
<keyword evidence="2" id="KW-0378">Hydrolase</keyword>
<dbReference type="InterPro" id="IPR050535">
    <property type="entry name" value="DNA_Repair-Maintenance_Comp"/>
</dbReference>
<dbReference type="EMBL" id="SDCJ01000016">
    <property type="protein sequence ID" value="TCX36585.1"/>
    <property type="molecule type" value="Genomic_DNA"/>
</dbReference>
<evidence type="ECO:0000259" key="1">
    <source>
        <dbReference type="Pfam" id="PF00149"/>
    </source>
</evidence>
<evidence type="ECO:0000313" key="2">
    <source>
        <dbReference type="EMBL" id="TCX36585.1"/>
    </source>
</evidence>
<dbReference type="PANTHER" id="PTHR30337:SF0">
    <property type="entry name" value="NUCLEASE SBCCD SUBUNIT D"/>
    <property type="match status" value="1"/>
</dbReference>
<dbReference type="RefSeq" id="WP_048255577.1">
    <property type="nucleotide sequence ID" value="NZ_BQHA01000039.1"/>
</dbReference>
<comment type="caution">
    <text evidence="2">The sequence shown here is derived from an EMBL/GenBank/DDBJ whole genome shotgun (WGS) entry which is preliminary data.</text>
</comment>
<accession>A0A483IXF1</accession>
<dbReference type="PANTHER" id="PTHR30337">
    <property type="entry name" value="COMPONENT OF ATP-DEPENDENT DSDNA EXONUCLEASE"/>
    <property type="match status" value="1"/>
</dbReference>
<protein>
    <submittedName>
        <fullName evidence="2">Exonuclease SbcCD subunit D</fullName>
    </submittedName>
</protein>
<proteinExistence type="predicted"/>
<organism evidence="2">
    <name type="scientific">Klebsiella pneumoniae</name>
    <dbReference type="NCBI Taxonomy" id="573"/>
    <lineage>
        <taxon>Bacteria</taxon>
        <taxon>Pseudomonadati</taxon>
        <taxon>Pseudomonadota</taxon>
        <taxon>Gammaproteobacteria</taxon>
        <taxon>Enterobacterales</taxon>
        <taxon>Enterobacteriaceae</taxon>
        <taxon>Klebsiella/Raoultella group</taxon>
        <taxon>Klebsiella</taxon>
        <taxon>Klebsiella pneumoniae complex</taxon>
    </lineage>
</organism>